<dbReference type="EMBL" id="JADGJW010001229">
    <property type="protein sequence ID" value="KAJ3205146.1"/>
    <property type="molecule type" value="Genomic_DNA"/>
</dbReference>
<evidence type="ECO:0000313" key="1">
    <source>
        <dbReference type="EMBL" id="KAJ3205146.1"/>
    </source>
</evidence>
<dbReference type="InterPro" id="IPR035979">
    <property type="entry name" value="RBD_domain_sf"/>
</dbReference>
<organism evidence="1 2">
    <name type="scientific">Clydaea vesicula</name>
    <dbReference type="NCBI Taxonomy" id="447962"/>
    <lineage>
        <taxon>Eukaryota</taxon>
        <taxon>Fungi</taxon>
        <taxon>Fungi incertae sedis</taxon>
        <taxon>Chytridiomycota</taxon>
        <taxon>Chytridiomycota incertae sedis</taxon>
        <taxon>Chytridiomycetes</taxon>
        <taxon>Lobulomycetales</taxon>
        <taxon>Lobulomycetaceae</taxon>
        <taxon>Clydaea</taxon>
    </lineage>
</organism>
<evidence type="ECO:0008006" key="3">
    <source>
        <dbReference type="Google" id="ProtNLM"/>
    </source>
</evidence>
<dbReference type="SUPFAM" id="SSF54928">
    <property type="entry name" value="RNA-binding domain, RBD"/>
    <property type="match status" value="1"/>
</dbReference>
<dbReference type="InterPro" id="IPR012677">
    <property type="entry name" value="Nucleotide-bd_a/b_plait_sf"/>
</dbReference>
<proteinExistence type="predicted"/>
<protein>
    <recommendedName>
        <fullName evidence="3">RRM domain-containing protein</fullName>
    </recommendedName>
</protein>
<dbReference type="GO" id="GO:0003676">
    <property type="term" value="F:nucleic acid binding"/>
    <property type="evidence" value="ECO:0007669"/>
    <property type="project" value="InterPro"/>
</dbReference>
<accession>A0AAD5TW60</accession>
<name>A0AAD5TW60_9FUNG</name>
<keyword evidence="2" id="KW-1185">Reference proteome</keyword>
<comment type="caution">
    <text evidence="1">The sequence shown here is derived from an EMBL/GenBank/DDBJ whole genome shotgun (WGS) entry which is preliminary data.</text>
</comment>
<dbReference type="AlphaFoldDB" id="A0AAD5TW60"/>
<sequence length="303" mass="35687">MNKFIQSFSNKSAFTTFKRNFQTSLNLLENKILILKFQPPALRTDLEFILKTYNPIKFVYPHGMNRRTKFVFVELSEDNSFKAIDEIHLKKRFNGVLLQLQYSNKEHRIAELVLINVSYKVTKEELAKYFDKKKYGVLSIRLLTKKNKRNHEVGTAFVKLNSDFVDDFIMDYNNAVLKCMKIAVLSNEDFNKELHRQRVLRFTSNRLSDKVKHIREMMNLVKEQQNASFAEIKKKNEMENACFELGTADIVLESPEKYPVKENILDKKDIDEKEIFLKGEEDEVAKVASKSWKGSGNHWKDYY</sequence>
<evidence type="ECO:0000313" key="2">
    <source>
        <dbReference type="Proteomes" id="UP001211065"/>
    </source>
</evidence>
<gene>
    <name evidence="1" type="ORF">HK099_000903</name>
</gene>
<dbReference type="Proteomes" id="UP001211065">
    <property type="component" value="Unassembled WGS sequence"/>
</dbReference>
<reference evidence="1" key="1">
    <citation type="submission" date="2020-05" db="EMBL/GenBank/DDBJ databases">
        <title>Phylogenomic resolution of chytrid fungi.</title>
        <authorList>
            <person name="Stajich J.E."/>
            <person name="Amses K."/>
            <person name="Simmons R."/>
            <person name="Seto K."/>
            <person name="Myers J."/>
            <person name="Bonds A."/>
            <person name="Quandt C.A."/>
            <person name="Barry K."/>
            <person name="Liu P."/>
            <person name="Grigoriev I."/>
            <person name="Longcore J.E."/>
            <person name="James T.Y."/>
        </authorList>
    </citation>
    <scope>NUCLEOTIDE SEQUENCE</scope>
    <source>
        <strain evidence="1">JEL0476</strain>
    </source>
</reference>
<dbReference type="Gene3D" id="3.30.70.330">
    <property type="match status" value="1"/>
</dbReference>